<sequence length="155" mass="17818">MIITIAQKHDFTAVNLIVKEGQDEHAEALPNIFRKVKQVMPESYFNELLEDPNSDILIAKINDEIVGFAVMELVESPPFKSMTPRVYAYMHDFGVKSGFQRRGIGRLLFEACIEWSKNMGASSLELNVWEFNEKAISFYESFQMKTVSRKMSLDI</sequence>
<evidence type="ECO:0000259" key="1">
    <source>
        <dbReference type="PROSITE" id="PS51186"/>
    </source>
</evidence>
<dbReference type="CDD" id="cd04301">
    <property type="entry name" value="NAT_SF"/>
    <property type="match status" value="1"/>
</dbReference>
<feature type="domain" description="N-acetyltransferase" evidence="1">
    <location>
        <begin position="16"/>
        <end position="155"/>
    </location>
</feature>
<organism evidence="2 3">
    <name type="scientific">Ureibacillus acetophenoni</name>
    <dbReference type="NCBI Taxonomy" id="614649"/>
    <lineage>
        <taxon>Bacteria</taxon>
        <taxon>Bacillati</taxon>
        <taxon>Bacillota</taxon>
        <taxon>Bacilli</taxon>
        <taxon>Bacillales</taxon>
        <taxon>Caryophanaceae</taxon>
        <taxon>Ureibacillus</taxon>
    </lineage>
</organism>
<evidence type="ECO:0000313" key="3">
    <source>
        <dbReference type="Proteomes" id="UP000219252"/>
    </source>
</evidence>
<dbReference type="InterPro" id="IPR016181">
    <property type="entry name" value="Acyl_CoA_acyltransferase"/>
</dbReference>
<keyword evidence="2" id="KW-0808">Transferase</keyword>
<dbReference type="InterPro" id="IPR051556">
    <property type="entry name" value="N-term/lysine_N-AcTrnsfr"/>
</dbReference>
<dbReference type="PANTHER" id="PTHR42919:SF35">
    <property type="entry name" value="N-ACETYLTRANSFERASE DOMAIN-CONTAINING PROTEIN"/>
    <property type="match status" value="1"/>
</dbReference>
<accession>A0A285UKX8</accession>
<dbReference type="PANTHER" id="PTHR42919">
    <property type="entry name" value="N-ALPHA-ACETYLTRANSFERASE"/>
    <property type="match status" value="1"/>
</dbReference>
<dbReference type="EMBL" id="OBQC01000013">
    <property type="protein sequence ID" value="SOC42555.1"/>
    <property type="molecule type" value="Genomic_DNA"/>
</dbReference>
<dbReference type="OrthoDB" id="9805924at2"/>
<dbReference type="PROSITE" id="PS51186">
    <property type="entry name" value="GNAT"/>
    <property type="match status" value="1"/>
</dbReference>
<dbReference type="SUPFAM" id="SSF55729">
    <property type="entry name" value="Acyl-CoA N-acyltransferases (Nat)"/>
    <property type="match status" value="1"/>
</dbReference>
<dbReference type="InterPro" id="IPR000182">
    <property type="entry name" value="GNAT_dom"/>
</dbReference>
<dbReference type="GO" id="GO:0016747">
    <property type="term" value="F:acyltransferase activity, transferring groups other than amino-acyl groups"/>
    <property type="evidence" value="ECO:0007669"/>
    <property type="project" value="InterPro"/>
</dbReference>
<keyword evidence="3" id="KW-1185">Reference proteome</keyword>
<name>A0A285UKX8_9BACL</name>
<reference evidence="3" key="1">
    <citation type="submission" date="2017-08" db="EMBL/GenBank/DDBJ databases">
        <authorList>
            <person name="Varghese N."/>
            <person name="Submissions S."/>
        </authorList>
    </citation>
    <scope>NUCLEOTIDE SEQUENCE [LARGE SCALE GENOMIC DNA]</scope>
    <source>
        <strain evidence="3">JC23</strain>
    </source>
</reference>
<dbReference type="Gene3D" id="3.40.630.30">
    <property type="match status" value="1"/>
</dbReference>
<proteinExistence type="predicted"/>
<dbReference type="Proteomes" id="UP000219252">
    <property type="component" value="Unassembled WGS sequence"/>
</dbReference>
<dbReference type="AlphaFoldDB" id="A0A285UKX8"/>
<gene>
    <name evidence="2" type="ORF">SAMN05877842_11337</name>
</gene>
<protein>
    <submittedName>
        <fullName evidence="2">Acetyltransferase (GNAT) family protein</fullName>
    </submittedName>
</protein>
<dbReference type="RefSeq" id="WP_097150508.1">
    <property type="nucleotide sequence ID" value="NZ_OBQC01000013.1"/>
</dbReference>
<evidence type="ECO:0000313" key="2">
    <source>
        <dbReference type="EMBL" id="SOC42555.1"/>
    </source>
</evidence>
<dbReference type="Pfam" id="PF00583">
    <property type="entry name" value="Acetyltransf_1"/>
    <property type="match status" value="1"/>
</dbReference>